<comment type="subunit">
    <text evidence="4">Homomultimer. Heterotetramer composed of 2 holin and 2 antiholin. The holin-antiholin complex binds dsDNA. Interacts (via C-terminus) with antiholin (via C-terminus); this interaction blocks the holin homomultimerization and delays host cell lysis. Interacts (via N-terminus) with the lysis inhibition accessory protein rIII; this interaction stabilizes the holin-antiholin complex thereby resulting in a robust block of the hole formation.</text>
</comment>
<reference evidence="6 7" key="1">
    <citation type="submission" date="2015-02" db="EMBL/GenBank/DDBJ databases">
        <title>Complete genome sequences of Edwardsiella bacteriophages, PEi20 and PEi26.</title>
        <authorList>
            <person name="Yasuike M."/>
            <person name="Nishiki I."/>
            <person name="Iwasaki Y."/>
            <person name="Nakamura Y."/>
            <person name="Fujiwara A."/>
            <person name="Hassan E.S."/>
            <person name="Mahmoud M.M."/>
            <person name="Kawato Y."/>
            <person name="Nagai S."/>
            <person name="Kobayashi T."/>
            <person name="Ototake M."/>
            <person name="Nakai T."/>
        </authorList>
    </citation>
    <scope>NUCLEOTIDE SEQUENCE [LARGE SCALE GENOMIC DNA]</scope>
</reference>
<evidence type="ECO:0000256" key="1">
    <source>
        <dbReference type="ARBA" id="ARBA00022612"/>
    </source>
</evidence>
<evidence type="ECO:0000313" key="7">
    <source>
        <dbReference type="Proteomes" id="UP000225144"/>
    </source>
</evidence>
<keyword evidence="4" id="KW-1032">Host cell membrane</keyword>
<comment type="similarity">
    <text evidence="4">Belongs to the T4likevirus holin family.</text>
</comment>
<keyword evidence="4 5" id="KW-1133">Transmembrane helix</keyword>
<evidence type="ECO:0000313" key="6">
    <source>
        <dbReference type="EMBL" id="BAQ23227.1"/>
    </source>
</evidence>
<comment type="function">
    <text evidence="4">Accumulates harmlessly in the cytoplasmic membrane until it reaches a critical concentration that triggers the formation of micron-scale pores (holes) causing host cell membrane disruption and endolysin escape into the periplasmic space. Determines the precise timing of host cell lysis. Regulated by specific antiholins that somehow sense superinfections and then delay lysis. Participates with the endolysin and spanin proteins in the sequential events which lead to the programmed host cell lysis releasing the mature viral particles from the host cell.</text>
</comment>
<keyword evidence="4" id="KW-1043">Host membrane</keyword>
<dbReference type="EMBL" id="AP014715">
    <property type="protein sequence ID" value="BAQ23227.1"/>
    <property type="molecule type" value="Genomic_DNA"/>
</dbReference>
<dbReference type="GO" id="GO:0044659">
    <property type="term" value="P:viral release from host cell by cytolysis"/>
    <property type="evidence" value="ECO:0007669"/>
    <property type="project" value="InterPro"/>
</dbReference>
<dbReference type="GO" id="GO:0140911">
    <property type="term" value="F:pore-forming activity"/>
    <property type="evidence" value="ECO:0007669"/>
    <property type="project" value="UniProtKB-UniRule"/>
</dbReference>
<comment type="caution">
    <text evidence="4">Lacks conserved residue(s) required for the propagation of feature annotation.</text>
</comment>
<evidence type="ECO:0000256" key="3">
    <source>
        <dbReference type="ARBA" id="ARBA00023142"/>
    </source>
</evidence>
<keyword evidence="4 5" id="KW-0472">Membrane</keyword>
<keyword evidence="4 5" id="KW-0812">Transmembrane</keyword>
<dbReference type="SMR" id="A0A0B6VLS9"/>
<evidence type="ECO:0000256" key="2">
    <source>
        <dbReference type="ARBA" id="ARBA00022852"/>
    </source>
</evidence>
<dbReference type="HAMAP" id="MF_04104">
    <property type="entry name" value="HOLIN_T4"/>
    <property type="match status" value="1"/>
</dbReference>
<keyword evidence="1 4" id="KW-1188">Viral release from host cell</keyword>
<comment type="subcellular location">
    <subcellularLocation>
        <location evidence="4">Host cell inner membrane</location>
        <topology evidence="4">Single-pass type II membrane protein</topology>
        <orientation evidence="4">Periplasmic side</orientation>
    </subcellularLocation>
    <text evidence="4">Classified as a class III holin.</text>
</comment>
<feature type="topological domain" description="Periplasmic" evidence="4">
    <location>
        <begin position="47"/>
        <end position="215"/>
    </location>
</feature>
<dbReference type="Pfam" id="PF11031">
    <property type="entry name" value="Phage_holin_T"/>
    <property type="match status" value="1"/>
</dbReference>
<organism evidence="6 7">
    <name type="scientific">Edwardsiella phage PEi26</name>
    <dbReference type="NCBI Taxonomy" id="1608311"/>
    <lineage>
        <taxon>Viruses</taxon>
        <taxon>Duplodnaviria</taxon>
        <taxon>Heunggongvirae</taxon>
        <taxon>Uroviricota</taxon>
        <taxon>Caudoviricetes</taxon>
        <taxon>Pantevenvirales</taxon>
        <taxon>Straboviridae</taxon>
        <taxon>Tevenvirinae</taxon>
        <taxon>Kanagawavirus</taxon>
        <taxon>Kanagawavirus pei20</taxon>
    </lineage>
</organism>
<name>A0A0B6VLS9_9CAUD</name>
<keyword evidence="2 4" id="KW-0204">Cytolysis</keyword>
<evidence type="ECO:0000256" key="4">
    <source>
        <dbReference type="HAMAP-Rule" id="MF_04104"/>
    </source>
</evidence>
<keyword evidence="4" id="KW-1030">Host cell inner membrane</keyword>
<proteinExistence type="inferred from homology"/>
<feature type="transmembrane region" description="Helical" evidence="5">
    <location>
        <begin position="28"/>
        <end position="46"/>
    </location>
</feature>
<dbReference type="InterPro" id="IPR020982">
    <property type="entry name" value="Phage_T4_GpT_holin"/>
</dbReference>
<accession>A0A0B6VLS9</accession>
<evidence type="ECO:0000256" key="5">
    <source>
        <dbReference type="SAM" id="Phobius"/>
    </source>
</evidence>
<dbReference type="GO" id="GO:0016020">
    <property type="term" value="C:membrane"/>
    <property type="evidence" value="ECO:0007669"/>
    <property type="project" value="UniProtKB-UniRule"/>
</dbReference>
<comment type="domain">
    <text evidence="4">The C-terminus serves, in association with the antiholin, as a DNA sensor for lysis inhibition under superinfection conditions.</text>
</comment>
<dbReference type="Proteomes" id="UP000225144">
    <property type="component" value="Genome"/>
</dbReference>
<dbReference type="GO" id="GO:0020002">
    <property type="term" value="C:host cell plasma membrane"/>
    <property type="evidence" value="ECO:0007669"/>
    <property type="project" value="UniProtKB-SubCell"/>
</dbReference>
<protein>
    <recommendedName>
        <fullName evidence="4">Holin</fullName>
    </recommendedName>
</protein>
<keyword evidence="4" id="KW-0735">Signal-anchor</keyword>
<sequence length="215" mass="24623">MAAPSISIVDLVFGVLDRLFRDTTGRVPFTRILSVIVLFVMGLIWYKGPELMSIYKESRYEVYAEMMQKAADEKFDKTAQEQVQIVHVSSGADFTAVYAFRPVNKNFFVDMVAYQGTLPPTLNELNLGGYPIDKTSTEYINHLNGEYFESKNESIFLPTKKKTEFSYMFSCPYFNLENNYAGNIALYWFTTGPKYSYERLQAICGQAGRMIGRSR</sequence>
<keyword evidence="3 4" id="KW-0578">Host cell lysis by virus</keyword>
<feature type="topological domain" description="Cytoplasmic" evidence="4">
    <location>
        <begin position="1"/>
        <end position="31"/>
    </location>
</feature>
<gene>
    <name evidence="6" type="primary">t</name>
</gene>